<dbReference type="InterPro" id="IPR046038">
    <property type="entry name" value="DUF5996"/>
</dbReference>
<keyword evidence="2" id="KW-1185">Reference proteome</keyword>
<organism evidence="1 2">
    <name type="scientific">Nocardioides astragali</name>
    <dbReference type="NCBI Taxonomy" id="1776736"/>
    <lineage>
        <taxon>Bacteria</taxon>
        <taxon>Bacillati</taxon>
        <taxon>Actinomycetota</taxon>
        <taxon>Actinomycetes</taxon>
        <taxon>Propionibacteriales</taxon>
        <taxon>Nocardioidaceae</taxon>
        <taxon>Nocardioides</taxon>
    </lineage>
</organism>
<dbReference type="EMBL" id="JBHTCH010000006">
    <property type="protein sequence ID" value="MFC7360139.1"/>
    <property type="molecule type" value="Genomic_DNA"/>
</dbReference>
<sequence>MSLVEQRTVAWPDLANADGRGTMRSLHMWTQIVGKIRMSTGSALNHWWHVPLYVSARGLTTSLIQHPVLPFELTFDFRAQQLLVETVTGEQADVDLYPRSVADFYAELMHTLTRLGIEVRIIPRPVEVQVAIPFPDDTAPGEYDAAYAVDLWTAFVHTHRALHDVSAGFKGKNSPVHFFWGSFDLAQTRFSGRPAPAHPGGVPNCPDWVMREAYSHQLSSCGYWPGGDDGGVFYAYAYPEPPGFDRATVAGGHYDPRLSEFVLPYESVRSAPDPHRMLVEFFTDAASAAATLGEWDRVMQPSPATT</sequence>
<evidence type="ECO:0000313" key="2">
    <source>
        <dbReference type="Proteomes" id="UP001596524"/>
    </source>
</evidence>
<reference evidence="2" key="1">
    <citation type="journal article" date="2019" name="Int. J. Syst. Evol. Microbiol.">
        <title>The Global Catalogue of Microorganisms (GCM) 10K type strain sequencing project: providing services to taxonomists for standard genome sequencing and annotation.</title>
        <authorList>
            <consortium name="The Broad Institute Genomics Platform"/>
            <consortium name="The Broad Institute Genome Sequencing Center for Infectious Disease"/>
            <person name="Wu L."/>
            <person name="Ma J."/>
        </authorList>
    </citation>
    <scope>NUCLEOTIDE SEQUENCE [LARGE SCALE GENOMIC DNA]</scope>
    <source>
        <strain evidence="2">FCH27</strain>
    </source>
</reference>
<evidence type="ECO:0000313" key="1">
    <source>
        <dbReference type="EMBL" id="MFC7360139.1"/>
    </source>
</evidence>
<name>A0ABW2N2M4_9ACTN</name>
<accession>A0ABW2N2M4</accession>
<protein>
    <submittedName>
        <fullName evidence="1">DUF5996 family protein</fullName>
    </submittedName>
</protein>
<dbReference type="RefSeq" id="WP_255892005.1">
    <property type="nucleotide sequence ID" value="NZ_JAFMZM010000005.1"/>
</dbReference>
<gene>
    <name evidence="1" type="ORF">ACFQO6_07625</name>
</gene>
<proteinExistence type="predicted"/>
<dbReference type="Proteomes" id="UP001596524">
    <property type="component" value="Unassembled WGS sequence"/>
</dbReference>
<dbReference type="Pfam" id="PF19459">
    <property type="entry name" value="DUF5996"/>
    <property type="match status" value="1"/>
</dbReference>
<comment type="caution">
    <text evidence="1">The sequence shown here is derived from an EMBL/GenBank/DDBJ whole genome shotgun (WGS) entry which is preliminary data.</text>
</comment>